<evidence type="ECO:0000256" key="2">
    <source>
        <dbReference type="ARBA" id="ARBA00022573"/>
    </source>
</evidence>
<dbReference type="PROSITE" id="PS51014">
    <property type="entry name" value="COBK_CBIJ"/>
    <property type="match status" value="1"/>
</dbReference>
<reference evidence="4 5" key="1">
    <citation type="submission" date="2017-06" db="EMBL/GenBank/DDBJ databases">
        <authorList>
            <person name="Kim H.J."/>
            <person name="Triplett B.A."/>
        </authorList>
    </citation>
    <scope>NUCLEOTIDE SEQUENCE [LARGE SCALE GENOMIC DNA]</scope>
    <source>
        <strain evidence="4 5">DSM 29339</strain>
    </source>
</reference>
<dbReference type="Pfam" id="PF02571">
    <property type="entry name" value="CbiJ"/>
    <property type="match status" value="1"/>
</dbReference>
<accession>A0A239EWP1</accession>
<dbReference type="PANTHER" id="PTHR36925">
    <property type="entry name" value="COBALT-PRECORRIN-6A REDUCTASE"/>
    <property type="match status" value="1"/>
</dbReference>
<dbReference type="InterPro" id="IPR003723">
    <property type="entry name" value="Precorrin-6x_reduct"/>
</dbReference>
<dbReference type="Proteomes" id="UP000198426">
    <property type="component" value="Unassembled WGS sequence"/>
</dbReference>
<proteinExistence type="predicted"/>
<organism evidence="4 5">
    <name type="scientific">Tropicimonas sediminicola</name>
    <dbReference type="NCBI Taxonomy" id="1031541"/>
    <lineage>
        <taxon>Bacteria</taxon>
        <taxon>Pseudomonadati</taxon>
        <taxon>Pseudomonadota</taxon>
        <taxon>Alphaproteobacteria</taxon>
        <taxon>Rhodobacterales</taxon>
        <taxon>Roseobacteraceae</taxon>
        <taxon>Tropicimonas</taxon>
    </lineage>
</organism>
<evidence type="ECO:0000256" key="3">
    <source>
        <dbReference type="ARBA" id="ARBA00023002"/>
    </source>
</evidence>
<comment type="pathway">
    <text evidence="1">Cofactor biosynthesis; adenosylcobalamin biosynthesis.</text>
</comment>
<evidence type="ECO:0000313" key="4">
    <source>
        <dbReference type="EMBL" id="SNS49096.1"/>
    </source>
</evidence>
<sequence>MILGGTAEARQLAEVLEGRGVATLTSLAGVTRQPASLPGDVRRGGFGGVEGLAAALAEERITALVDATHPFAQGITANAVRAAELARCPLLVLRRPAWERTDGADWSHFADLPAAMAALTAGARALLATGSGSAQALDLRPDLALFLRSIEPVGALPAHVTQILARPPFSRAEELELMRAHRITHLVTRNAGGTEGRAKLDAAADLGLRVMMIDRPPLPEGVAHVLTVGAVLGLLAGRGVLDTPSGTAP</sequence>
<dbReference type="UniPathway" id="UPA00148"/>
<keyword evidence="2" id="KW-0169">Cobalamin biosynthesis</keyword>
<name>A0A239EWP1_9RHOB</name>
<evidence type="ECO:0000256" key="1">
    <source>
        <dbReference type="ARBA" id="ARBA00004953"/>
    </source>
</evidence>
<keyword evidence="3" id="KW-0560">Oxidoreductase</keyword>
<dbReference type="NCBIfam" id="NF005968">
    <property type="entry name" value="PRK08057.1-2"/>
    <property type="match status" value="1"/>
</dbReference>
<dbReference type="GO" id="GO:0016994">
    <property type="term" value="F:precorrin-6A reductase activity"/>
    <property type="evidence" value="ECO:0007669"/>
    <property type="project" value="InterPro"/>
</dbReference>
<dbReference type="PANTHER" id="PTHR36925:SF1">
    <property type="entry name" value="COBALT-PRECORRIN-6A REDUCTASE"/>
    <property type="match status" value="1"/>
</dbReference>
<gene>
    <name evidence="4" type="ORF">SAMN05421757_102374</name>
</gene>
<evidence type="ECO:0000313" key="5">
    <source>
        <dbReference type="Proteomes" id="UP000198426"/>
    </source>
</evidence>
<dbReference type="EMBL" id="FZOY01000002">
    <property type="protein sequence ID" value="SNS49096.1"/>
    <property type="molecule type" value="Genomic_DNA"/>
</dbReference>
<protein>
    <submittedName>
        <fullName evidence="4">Precorrin-6A reductase</fullName>
    </submittedName>
</protein>
<dbReference type="GO" id="GO:0009236">
    <property type="term" value="P:cobalamin biosynthetic process"/>
    <property type="evidence" value="ECO:0007669"/>
    <property type="project" value="UniProtKB-UniPathway"/>
</dbReference>
<dbReference type="AlphaFoldDB" id="A0A239EWP1"/>
<keyword evidence="5" id="KW-1185">Reference proteome</keyword>